<evidence type="ECO:0000256" key="7">
    <source>
        <dbReference type="ARBA" id="ARBA00022946"/>
    </source>
</evidence>
<evidence type="ECO:0000313" key="15">
    <source>
        <dbReference type="Proteomes" id="UP000253472"/>
    </source>
</evidence>
<dbReference type="EMBL" id="QLNQ01000030">
    <property type="protein sequence ID" value="RCK55328.1"/>
    <property type="molecule type" value="Genomic_DNA"/>
</dbReference>
<keyword evidence="5 13" id="KW-0479">Metal-binding</keyword>
<evidence type="ECO:0000256" key="9">
    <source>
        <dbReference type="ARBA" id="ARBA00023128"/>
    </source>
</evidence>
<dbReference type="PANTHER" id="PTHR14200:SF11">
    <property type="entry name" value="CYTOCHROME C OXIDASE SUBUNIT 5A, MITOCHONDRIAL"/>
    <property type="match status" value="1"/>
</dbReference>
<gene>
    <name evidence="14" type="primary">COX6_1</name>
    <name evidence="14" type="ORF">Cantr_03757</name>
</gene>
<comment type="pathway">
    <text evidence="2 13">Energy metabolism; oxidative phosphorylation.</text>
</comment>
<evidence type="ECO:0000256" key="2">
    <source>
        <dbReference type="ARBA" id="ARBA00004673"/>
    </source>
</evidence>
<evidence type="ECO:0000256" key="13">
    <source>
        <dbReference type="RuleBase" id="RU368103"/>
    </source>
</evidence>
<dbReference type="SUPFAM" id="SSF48479">
    <property type="entry name" value="Cytochrome c oxidase subunit E"/>
    <property type="match status" value="1"/>
</dbReference>
<evidence type="ECO:0000256" key="8">
    <source>
        <dbReference type="ARBA" id="ARBA00023004"/>
    </source>
</evidence>
<evidence type="ECO:0000256" key="10">
    <source>
        <dbReference type="ARBA" id="ARBA00023136"/>
    </source>
</evidence>
<name>A0A367XP24_9ASCO</name>
<comment type="function">
    <text evidence="13">Component of the cytochrome c oxidase, the last enzyme in the mitochondrial electron transport chain which drives oxidative phosphorylation. The respiratory chain contains 3 multisubunit complexes succinate dehydrogenase (complex II, CII), ubiquinol-cytochrome c oxidoreductase (cytochrome b-c1 complex, complex III, CIII) and cytochrome c oxidase (complex IV, CIV), that cooperate to transfer electrons derived from NADH and succinate to molecular oxygen, creating an electrochemical gradient over the inner membrane that drives transmembrane transport and the ATP synthase. Cytochrome c oxidase is the component of the respiratory chain that catalyzes the reduction of oxygen to water. Electrons originating from reduced cytochrome c in the intermembrane space (IMS) are transferred via the dinuclear copper A center (CU(A)) of subunit 2 and heme A of subunit 1 to the active site in subunit 1, a binuclear center (BNC) formed by heme A3 and copper B (CU(B)). The BNC reduces molecular oxygen to 2 water molecules using 4 electrons from cytochrome c in the IMS and 4 protons from the mitochondrial matrix.</text>
</comment>
<organism evidence="14 15">
    <name type="scientific">Candida viswanathii</name>
    <dbReference type="NCBI Taxonomy" id="5486"/>
    <lineage>
        <taxon>Eukaryota</taxon>
        <taxon>Fungi</taxon>
        <taxon>Dikarya</taxon>
        <taxon>Ascomycota</taxon>
        <taxon>Saccharomycotina</taxon>
        <taxon>Pichiomycetes</taxon>
        <taxon>Debaryomycetaceae</taxon>
        <taxon>Candida/Lodderomyces clade</taxon>
        <taxon>Candida</taxon>
    </lineage>
</organism>
<dbReference type="STRING" id="5486.A0A367XP24"/>
<accession>A0A367XP24</accession>
<evidence type="ECO:0000256" key="3">
    <source>
        <dbReference type="ARBA" id="ARBA00007972"/>
    </source>
</evidence>
<dbReference type="GO" id="GO:0045277">
    <property type="term" value="C:respiratory chain complex IV"/>
    <property type="evidence" value="ECO:0007669"/>
    <property type="project" value="UniProtKB-UniRule"/>
</dbReference>
<dbReference type="UniPathway" id="UPA00705"/>
<keyword evidence="10 13" id="KW-0472">Membrane</keyword>
<dbReference type="GO" id="GO:0005743">
    <property type="term" value="C:mitochondrial inner membrane"/>
    <property type="evidence" value="ECO:0007669"/>
    <property type="project" value="UniProtKB-SubCell"/>
</dbReference>
<keyword evidence="6 13" id="KW-0999">Mitochondrion inner membrane</keyword>
<keyword evidence="9 13" id="KW-0496">Mitochondrion</keyword>
<keyword evidence="4 13" id="KW-0349">Heme</keyword>
<evidence type="ECO:0000256" key="6">
    <source>
        <dbReference type="ARBA" id="ARBA00022792"/>
    </source>
</evidence>
<dbReference type="GO" id="GO:0006123">
    <property type="term" value="P:mitochondrial electron transport, cytochrome c to oxygen"/>
    <property type="evidence" value="ECO:0007669"/>
    <property type="project" value="UniProtKB-UniRule"/>
</dbReference>
<dbReference type="Proteomes" id="UP000253472">
    <property type="component" value="Unassembled WGS sequence"/>
</dbReference>
<dbReference type="InterPro" id="IPR036545">
    <property type="entry name" value="Cyt_c_oxidase_su5A/6_sf"/>
</dbReference>
<comment type="subcellular location">
    <subcellularLocation>
        <location evidence="1 13">Mitochondrion inner membrane</location>
        <topology evidence="1 13">Peripheral membrane protein</topology>
        <orientation evidence="1 13">Matrix side</orientation>
    </subcellularLocation>
</comment>
<dbReference type="Gene3D" id="1.25.40.40">
    <property type="entry name" value="Cytochrome c oxidase, subunit Va/VI"/>
    <property type="match status" value="1"/>
</dbReference>
<evidence type="ECO:0000256" key="11">
    <source>
        <dbReference type="ARBA" id="ARBA00070174"/>
    </source>
</evidence>
<evidence type="ECO:0000313" key="14">
    <source>
        <dbReference type="EMBL" id="RCK55328.1"/>
    </source>
</evidence>
<proteinExistence type="inferred from homology"/>
<evidence type="ECO:0000256" key="12">
    <source>
        <dbReference type="ARBA" id="ARBA00082700"/>
    </source>
</evidence>
<dbReference type="FunFam" id="1.25.40.40:FF:000001">
    <property type="entry name" value="Cytochrome c oxidase subunit VI"/>
    <property type="match status" value="1"/>
</dbReference>
<comment type="subunit">
    <text evidence="13">Component of the cytochrome c oxidase (complex IV, CIV), a multisubunit enzyme composed of a catalytic core of 3 subunits and several supernumerary subunits.</text>
</comment>
<dbReference type="GO" id="GO:0046872">
    <property type="term" value="F:metal ion binding"/>
    <property type="evidence" value="ECO:0007669"/>
    <property type="project" value="UniProtKB-UniRule"/>
</dbReference>
<evidence type="ECO:0000256" key="5">
    <source>
        <dbReference type="ARBA" id="ARBA00022723"/>
    </source>
</evidence>
<dbReference type="InterPro" id="IPR003204">
    <property type="entry name" value="Cyt_c_oxidase_su5A/6"/>
</dbReference>
<evidence type="ECO:0000256" key="4">
    <source>
        <dbReference type="ARBA" id="ARBA00022617"/>
    </source>
</evidence>
<dbReference type="PANTHER" id="PTHR14200">
    <property type="entry name" value="CYTOCHROME C OXIDASE POLYPEPTIDE"/>
    <property type="match status" value="1"/>
</dbReference>
<keyword evidence="8 13" id="KW-0408">Iron</keyword>
<dbReference type="OrthoDB" id="5778907at2759"/>
<keyword evidence="15" id="KW-1185">Reference proteome</keyword>
<dbReference type="Pfam" id="PF02284">
    <property type="entry name" value="COX5A"/>
    <property type="match status" value="1"/>
</dbReference>
<keyword evidence="7 13" id="KW-0809">Transit peptide</keyword>
<dbReference type="AlphaFoldDB" id="A0A367XP24"/>
<comment type="similarity">
    <text evidence="3 13">Belongs to the cytochrome c oxidase subunit 5A family.</text>
</comment>
<reference evidence="14 15" key="1">
    <citation type="submission" date="2018-06" db="EMBL/GenBank/DDBJ databases">
        <title>Whole genome sequencing of Candida tropicalis (genome annotated by CSBL at Korea University).</title>
        <authorList>
            <person name="Ahn J."/>
        </authorList>
    </citation>
    <scope>NUCLEOTIDE SEQUENCE [LARGE SCALE GENOMIC DNA]</scope>
    <source>
        <strain evidence="14 15">ATCC 20962</strain>
    </source>
</reference>
<dbReference type="CDD" id="cd00923">
    <property type="entry name" value="Cyt_c_Oxidase_Va"/>
    <property type="match status" value="1"/>
</dbReference>
<comment type="caution">
    <text evidence="14">The sequence shown here is derived from an EMBL/GenBank/DDBJ whole genome shotgun (WGS) entry which is preliminary data.</text>
</comment>
<evidence type="ECO:0000256" key="1">
    <source>
        <dbReference type="ARBA" id="ARBA00004443"/>
    </source>
</evidence>
<protein>
    <recommendedName>
        <fullName evidence="11 13">Cytochrome c oxidase subunit 6, mitochondrial</fullName>
    </recommendedName>
    <alternativeName>
        <fullName evidence="12 13">Cytochrome c oxidase polypeptide VI</fullName>
    </alternativeName>
</protein>
<sequence length="148" mass="17216">MFSATVRSALRSRLAIQTPRSVLRSPVAISKPLTSQIRSYSAHHEETFEEFTARFEKEFENAYDLFEVQRILNNCFAYDLVPAPAVIEKALQACRRVNDYPTAVRTFEALKYKVETPEQYEAYLEELKDIRKELGIDLKEELYGDEKI</sequence>